<proteinExistence type="predicted"/>
<reference evidence="2" key="1">
    <citation type="journal article" date="2012" name="MBio">
        <title>Comparative genome analysis of Trichophyton rubrum and related dermatophytes reveals candidate genes involved in infection.</title>
        <authorList>
            <person name="Martinez D.A."/>
            <person name="Oliver B.G."/>
            <person name="Graeser Y."/>
            <person name="Goldberg J.M."/>
            <person name="Li W."/>
            <person name="Martinez-Rossi N.M."/>
            <person name="Monod M."/>
            <person name="Shelest E."/>
            <person name="Barton R.C."/>
            <person name="Birch E."/>
            <person name="Brakhage A.A."/>
            <person name="Chen Z."/>
            <person name="Gurr S.J."/>
            <person name="Heiman D."/>
            <person name="Heitman J."/>
            <person name="Kosti I."/>
            <person name="Rossi A."/>
            <person name="Saif S."/>
            <person name="Samalova M."/>
            <person name="Saunders C.W."/>
            <person name="Shea T."/>
            <person name="Summerbell R.C."/>
            <person name="Xu J."/>
            <person name="Young S."/>
            <person name="Zeng Q."/>
            <person name="Birren B.W."/>
            <person name="Cuomo C.A."/>
            <person name="White T.C."/>
        </authorList>
    </citation>
    <scope>NUCLEOTIDE SEQUENCE [LARGE SCALE GENOMIC DNA]</scope>
    <source>
        <strain evidence="2">CBS 112818</strain>
    </source>
</reference>
<dbReference type="Proteomes" id="UP000009172">
    <property type="component" value="Unassembled WGS sequence"/>
</dbReference>
<evidence type="ECO:0000313" key="2">
    <source>
        <dbReference type="Proteomes" id="UP000009172"/>
    </source>
</evidence>
<keyword evidence="2" id="KW-1185">Reference proteome</keyword>
<sequence>MQPSNAMCVTGLFLTSASLRRRTFTRIPSHLVSLEGGDVPFSYHELLTEYKRRPAFTDTISSPTKTFLTQGSAEPQSWLNFEECGATSWHQFTLLRIEPGRQNISTVEEPPVSTSHGSRTKQLLAWYLDKQAKLHN</sequence>
<name>F2RWQ2_TRIT1</name>
<gene>
    <name evidence="1" type="ORF">TESG_08409</name>
</gene>
<accession>F2RWQ2</accession>
<organism evidence="1 2">
    <name type="scientific">Trichophyton tonsurans (strain CBS 112818)</name>
    <name type="common">Scalp ringworm fungus</name>
    <dbReference type="NCBI Taxonomy" id="647933"/>
    <lineage>
        <taxon>Eukaryota</taxon>
        <taxon>Fungi</taxon>
        <taxon>Dikarya</taxon>
        <taxon>Ascomycota</taxon>
        <taxon>Pezizomycotina</taxon>
        <taxon>Eurotiomycetes</taxon>
        <taxon>Eurotiomycetidae</taxon>
        <taxon>Onygenales</taxon>
        <taxon>Arthrodermataceae</taxon>
        <taxon>Trichophyton</taxon>
    </lineage>
</organism>
<dbReference type="HOGENOM" id="CLU_2028362_0_0_1"/>
<protein>
    <submittedName>
        <fullName evidence="1">Uncharacterized protein</fullName>
    </submittedName>
</protein>
<evidence type="ECO:0000313" key="1">
    <source>
        <dbReference type="EMBL" id="EGD95751.1"/>
    </source>
</evidence>
<dbReference type="AlphaFoldDB" id="F2RWQ2"/>
<dbReference type="EMBL" id="GG698490">
    <property type="protein sequence ID" value="EGD95751.1"/>
    <property type="molecule type" value="Genomic_DNA"/>
</dbReference>